<gene>
    <name evidence="4" type="ORF">ALTATR162_LOCUS11483</name>
</gene>
<protein>
    <recommendedName>
        <fullName evidence="3">Xylanolytic transcriptional activator regulatory domain-containing protein</fullName>
    </recommendedName>
</protein>
<evidence type="ECO:0000259" key="3">
    <source>
        <dbReference type="SMART" id="SM00906"/>
    </source>
</evidence>
<feature type="compositionally biased region" description="Low complexity" evidence="2">
    <location>
        <begin position="536"/>
        <end position="546"/>
    </location>
</feature>
<feature type="domain" description="Xylanolytic transcriptional activator regulatory" evidence="3">
    <location>
        <begin position="213"/>
        <end position="286"/>
    </location>
</feature>
<dbReference type="RefSeq" id="XP_043175060.1">
    <property type="nucleotide sequence ID" value="XM_043319125.1"/>
</dbReference>
<evidence type="ECO:0000256" key="1">
    <source>
        <dbReference type="ARBA" id="ARBA00023242"/>
    </source>
</evidence>
<comment type="caution">
    <text evidence="4">The sequence shown here is derived from an EMBL/GenBank/DDBJ whole genome shotgun (WGS) entry which is preliminary data.</text>
</comment>
<dbReference type="Proteomes" id="UP000676310">
    <property type="component" value="Unassembled WGS sequence"/>
</dbReference>
<dbReference type="AlphaFoldDB" id="A0A8J2N5L4"/>
<name>A0A8J2N5L4_9PLEO</name>
<dbReference type="GO" id="GO:0008270">
    <property type="term" value="F:zinc ion binding"/>
    <property type="evidence" value="ECO:0007669"/>
    <property type="project" value="InterPro"/>
</dbReference>
<dbReference type="PANTHER" id="PTHR47654:SF5">
    <property type="entry name" value="TRANSCRIPTION FACTOR DOMAIN-CONTAINING PROTEIN"/>
    <property type="match status" value="1"/>
</dbReference>
<feature type="compositionally biased region" description="Gly residues" evidence="2">
    <location>
        <begin position="656"/>
        <end position="671"/>
    </location>
</feature>
<reference evidence="4" key="1">
    <citation type="submission" date="2021-05" db="EMBL/GenBank/DDBJ databases">
        <authorList>
            <person name="Stam R."/>
        </authorList>
    </citation>
    <scope>NUCLEOTIDE SEQUENCE</scope>
    <source>
        <strain evidence="4">CS162</strain>
    </source>
</reference>
<evidence type="ECO:0000313" key="4">
    <source>
        <dbReference type="EMBL" id="CAG5186072.1"/>
    </source>
</evidence>
<dbReference type="OrthoDB" id="5296287at2759"/>
<dbReference type="GeneID" id="67011760"/>
<dbReference type="GO" id="GO:0006351">
    <property type="term" value="P:DNA-templated transcription"/>
    <property type="evidence" value="ECO:0007669"/>
    <property type="project" value="InterPro"/>
</dbReference>
<proteinExistence type="predicted"/>
<dbReference type="Pfam" id="PF04082">
    <property type="entry name" value="Fungal_trans"/>
    <property type="match status" value="1"/>
</dbReference>
<dbReference type="InterPro" id="IPR053230">
    <property type="entry name" value="Trans_reg_galc"/>
</dbReference>
<keyword evidence="5" id="KW-1185">Reference proteome</keyword>
<dbReference type="CDD" id="cd12148">
    <property type="entry name" value="fungal_TF_MHR"/>
    <property type="match status" value="1"/>
</dbReference>
<accession>A0A8J2N5L4</accession>
<dbReference type="SMART" id="SM00906">
    <property type="entry name" value="Fungal_trans"/>
    <property type="match status" value="1"/>
</dbReference>
<feature type="region of interest" description="Disordered" evidence="2">
    <location>
        <begin position="649"/>
        <end position="671"/>
    </location>
</feature>
<dbReference type="InterPro" id="IPR007219">
    <property type="entry name" value="XnlR_reg_dom"/>
</dbReference>
<keyword evidence="1" id="KW-0539">Nucleus</keyword>
<dbReference type="GO" id="GO:0003677">
    <property type="term" value="F:DNA binding"/>
    <property type="evidence" value="ECO:0007669"/>
    <property type="project" value="InterPro"/>
</dbReference>
<evidence type="ECO:0000256" key="2">
    <source>
        <dbReference type="SAM" id="MobiDB-lite"/>
    </source>
</evidence>
<evidence type="ECO:0000313" key="5">
    <source>
        <dbReference type="Proteomes" id="UP000676310"/>
    </source>
</evidence>
<feature type="region of interest" description="Disordered" evidence="2">
    <location>
        <begin position="528"/>
        <end position="555"/>
    </location>
</feature>
<feature type="compositionally biased region" description="Basic and acidic residues" evidence="2">
    <location>
        <begin position="51"/>
        <end position="60"/>
    </location>
</feature>
<sequence>MGRNSHVQWLRALETKIEQPEGEPSGLPYGPPGAAGDAFNQRAEALSGRQRHNDNRHPPDQDQSSGYYFYLDKSNIDIDIGDPHVVPSADTAESLFEYYKAVVHSPFPILDDIFEAQLQMFFTRDQGSPRLVVCPKWKAVMNLVFAISARYSHLIGAEWRADDHDHLVYMWRAVHLLQLQSINTLVAQPDQMLIQAFGLLSLYYLTIGHVSRAWYMIGIAIRHAQAAGLHLRHEDPSISPKRRKALAQIWWSLYSIECVLTSITGRPRTVSALDCTVPPPGAKGTEMETPSWETIISPAVSQVSESSAGEPATGRGVDPFYVAYVRLDILMDKILSGLYSAQKSAKSWKAAQKEITSLSDELETWALHSLNRSPAAATAATSEHNLSREQLLLHLLYHNAKICITRPCLCRLDLRIKKQSEESVRFNQKTAEACIGAALDITSMLQDPPNPAWYYENGPWWCAVHIIMQALTVLLLEMSLDGIHLTVEKSHITSCIDKLIRWLSSMKSDDAVSESAYNVVARVLNKQSKQEAAHRQLPQPQPTDQHQQQRDTQDTTFDLQQQYHPHGPLALQQSGIAWPSTDPFNSNDFYSQSTTGSFHSNDVSGSEYLNGPNAGLMDFGQPLNLFYGNPYEATFDRWEWDPAAFEDLDLGQQQGPSGGQDGVQGYGYSGN</sequence>
<dbReference type="PANTHER" id="PTHR47654">
    <property type="entry name" value="ZN(II)2CYS6 TRANSCRIPTION FACTOR (EUROFUNG)-RELATED"/>
    <property type="match status" value="1"/>
</dbReference>
<dbReference type="EMBL" id="CAJRGZ010000030">
    <property type="protein sequence ID" value="CAG5186072.1"/>
    <property type="molecule type" value="Genomic_DNA"/>
</dbReference>
<organism evidence="4 5">
    <name type="scientific">Alternaria atra</name>
    <dbReference type="NCBI Taxonomy" id="119953"/>
    <lineage>
        <taxon>Eukaryota</taxon>
        <taxon>Fungi</taxon>
        <taxon>Dikarya</taxon>
        <taxon>Ascomycota</taxon>
        <taxon>Pezizomycotina</taxon>
        <taxon>Dothideomycetes</taxon>
        <taxon>Pleosporomycetidae</taxon>
        <taxon>Pleosporales</taxon>
        <taxon>Pleosporineae</taxon>
        <taxon>Pleosporaceae</taxon>
        <taxon>Alternaria</taxon>
        <taxon>Alternaria sect. Ulocladioides</taxon>
    </lineage>
</organism>
<feature type="region of interest" description="Disordered" evidence="2">
    <location>
        <begin position="16"/>
        <end position="65"/>
    </location>
</feature>